<keyword evidence="2" id="KW-1185">Reference proteome</keyword>
<protein>
    <submittedName>
        <fullName evidence="1">Uncharacterized protein</fullName>
    </submittedName>
</protein>
<reference evidence="1" key="1">
    <citation type="submission" date="2020-11" db="EMBL/GenBank/DDBJ databases">
        <authorList>
            <person name="Kim M.K."/>
        </authorList>
    </citation>
    <scope>NUCLEOTIDE SEQUENCE</scope>
    <source>
        <strain evidence="1">BT350</strain>
    </source>
</reference>
<gene>
    <name evidence="1" type="ORF">I2H38_06445</name>
</gene>
<organism evidence="1 2">
    <name type="scientific">Microvirga alba</name>
    <dbReference type="NCBI Taxonomy" id="2791025"/>
    <lineage>
        <taxon>Bacteria</taxon>
        <taxon>Pseudomonadati</taxon>
        <taxon>Pseudomonadota</taxon>
        <taxon>Alphaproteobacteria</taxon>
        <taxon>Hyphomicrobiales</taxon>
        <taxon>Methylobacteriaceae</taxon>
        <taxon>Microvirga</taxon>
    </lineage>
</organism>
<proteinExistence type="predicted"/>
<dbReference type="EMBL" id="JADQDO010000002">
    <property type="protein sequence ID" value="MBF9233015.1"/>
    <property type="molecule type" value="Genomic_DNA"/>
</dbReference>
<accession>A0A931FMW5</accession>
<dbReference type="Proteomes" id="UP000599312">
    <property type="component" value="Unassembled WGS sequence"/>
</dbReference>
<dbReference type="AlphaFoldDB" id="A0A931FMW5"/>
<dbReference type="RefSeq" id="WP_196270994.1">
    <property type="nucleotide sequence ID" value="NZ_JADQDO010000002.1"/>
</dbReference>
<name>A0A931FMW5_9HYPH</name>
<evidence type="ECO:0000313" key="2">
    <source>
        <dbReference type="Proteomes" id="UP000599312"/>
    </source>
</evidence>
<comment type="caution">
    <text evidence="1">The sequence shown here is derived from an EMBL/GenBank/DDBJ whole genome shotgun (WGS) entry which is preliminary data.</text>
</comment>
<sequence length="263" mass="28269">MMPKATYADLDEDDLLDERPLPRRRKPMPWLRMAILSSLTVAGLAYLAQRDEREAEAGDPKTIAPSVLIAPAPIWKPIPASPALYGLDKSLGPATVEARQHTSGGREDTLSLGTLGEARYARISLMHGFTEPARSFFVDLARRAAEAGLSVARNTQSRMVPTKFGPVEAAAVTLAATTEQNCQAFRFADAEAGFGFHGWFCGAASVTAVDDTQLTCFIDKISFAGSDYPALKALFARAERNRLEACSPAARTASIGVKAQGRP</sequence>
<evidence type="ECO:0000313" key="1">
    <source>
        <dbReference type="EMBL" id="MBF9233015.1"/>
    </source>
</evidence>